<dbReference type="GO" id="GO:0005615">
    <property type="term" value="C:extracellular space"/>
    <property type="evidence" value="ECO:0007669"/>
    <property type="project" value="TreeGrafter"/>
</dbReference>
<keyword evidence="3" id="KW-0732">Signal</keyword>
<dbReference type="PANTHER" id="PTHR10900:SF77">
    <property type="entry name" value="FI19380P1"/>
    <property type="match status" value="1"/>
</dbReference>
<keyword evidence="2" id="KW-0812">Transmembrane</keyword>
<feature type="domain" description="FAS1" evidence="4">
    <location>
        <begin position="371"/>
        <end position="526"/>
    </location>
</feature>
<feature type="region of interest" description="Disordered" evidence="1">
    <location>
        <begin position="616"/>
        <end position="635"/>
    </location>
</feature>
<feature type="transmembrane region" description="Helical" evidence="2">
    <location>
        <begin position="966"/>
        <end position="992"/>
    </location>
</feature>
<dbReference type="Pfam" id="PF02469">
    <property type="entry name" value="Fasciclin"/>
    <property type="match status" value="4"/>
</dbReference>
<reference evidence="5 6" key="1">
    <citation type="journal article" date="2019" name="Fungal Biol. Biotechnol.">
        <title>Draft genome sequence of fastidious pathogen Ceratobasidium theobromae, which causes vascular-streak dieback in Theobroma cacao.</title>
        <authorList>
            <person name="Ali S.S."/>
            <person name="Asman A."/>
            <person name="Shao J."/>
            <person name="Firmansyah A.P."/>
            <person name="Susilo A.W."/>
            <person name="Rosmana A."/>
            <person name="McMahon P."/>
            <person name="Junaid M."/>
            <person name="Guest D."/>
            <person name="Kheng T.Y."/>
            <person name="Meinhardt L.W."/>
            <person name="Bailey B.A."/>
        </authorList>
    </citation>
    <scope>NUCLEOTIDE SEQUENCE [LARGE SCALE GENOMIC DNA]</scope>
    <source>
        <strain evidence="5 6">CT2</strain>
    </source>
</reference>
<dbReference type="PROSITE" id="PS50213">
    <property type="entry name" value="FAS1"/>
    <property type="match status" value="4"/>
</dbReference>
<feature type="domain" description="FAS1" evidence="4">
    <location>
        <begin position="215"/>
        <end position="363"/>
    </location>
</feature>
<dbReference type="AlphaFoldDB" id="A0A5N5QLX3"/>
<dbReference type="PANTHER" id="PTHR10900">
    <property type="entry name" value="PERIOSTIN-RELATED"/>
    <property type="match status" value="1"/>
</dbReference>
<evidence type="ECO:0000259" key="4">
    <source>
        <dbReference type="PROSITE" id="PS50213"/>
    </source>
</evidence>
<organism evidence="5 6">
    <name type="scientific">Ceratobasidium theobromae</name>
    <dbReference type="NCBI Taxonomy" id="1582974"/>
    <lineage>
        <taxon>Eukaryota</taxon>
        <taxon>Fungi</taxon>
        <taxon>Dikarya</taxon>
        <taxon>Basidiomycota</taxon>
        <taxon>Agaricomycotina</taxon>
        <taxon>Agaricomycetes</taxon>
        <taxon>Cantharellales</taxon>
        <taxon>Ceratobasidiaceae</taxon>
        <taxon>Ceratobasidium</taxon>
    </lineage>
</organism>
<name>A0A5N5QLX3_9AGAM</name>
<evidence type="ECO:0000313" key="6">
    <source>
        <dbReference type="Proteomes" id="UP000383932"/>
    </source>
</evidence>
<evidence type="ECO:0000256" key="3">
    <source>
        <dbReference type="SAM" id="SignalP"/>
    </source>
</evidence>
<evidence type="ECO:0000313" key="5">
    <source>
        <dbReference type="EMBL" id="KAB5592166.1"/>
    </source>
</evidence>
<dbReference type="GO" id="GO:0000329">
    <property type="term" value="C:fungal-type vacuole membrane"/>
    <property type="evidence" value="ECO:0007669"/>
    <property type="project" value="TreeGrafter"/>
</dbReference>
<feature type="signal peptide" evidence="3">
    <location>
        <begin position="1"/>
        <end position="17"/>
    </location>
</feature>
<dbReference type="InterPro" id="IPR036378">
    <property type="entry name" value="FAS1_dom_sf"/>
</dbReference>
<evidence type="ECO:0000256" key="2">
    <source>
        <dbReference type="SAM" id="Phobius"/>
    </source>
</evidence>
<dbReference type="InterPro" id="IPR050904">
    <property type="entry name" value="Adhesion/Biosynth-related"/>
</dbReference>
<dbReference type="GO" id="GO:0016236">
    <property type="term" value="P:macroautophagy"/>
    <property type="evidence" value="ECO:0007669"/>
    <property type="project" value="TreeGrafter"/>
</dbReference>
<dbReference type="Proteomes" id="UP000383932">
    <property type="component" value="Unassembled WGS sequence"/>
</dbReference>
<protein>
    <submittedName>
        <fullName evidence="5">Carnitine/acyl carnitine carrier</fullName>
    </submittedName>
</protein>
<keyword evidence="6" id="KW-1185">Reference proteome</keyword>
<dbReference type="InterPro" id="IPR000782">
    <property type="entry name" value="FAS1_domain"/>
</dbReference>
<keyword evidence="2" id="KW-0472">Membrane</keyword>
<feature type="domain" description="FAS1" evidence="4">
    <location>
        <begin position="529"/>
        <end position="683"/>
    </location>
</feature>
<dbReference type="SUPFAM" id="SSF82153">
    <property type="entry name" value="FAS1 domain"/>
    <property type="match status" value="5"/>
</dbReference>
<feature type="chain" id="PRO_5024457956" evidence="3">
    <location>
        <begin position="18"/>
        <end position="1010"/>
    </location>
</feature>
<keyword evidence="2" id="KW-1133">Transmembrane helix</keyword>
<feature type="domain" description="FAS1" evidence="4">
    <location>
        <begin position="29"/>
        <end position="212"/>
    </location>
</feature>
<proteinExistence type="predicted"/>
<sequence length="1010" mass="109173">MRWRILAGVLFLSGVAADQSTLDGEPGFRKTIIDVLSADEDYTLLLKALQRARLVPTLNRMNGTTLFAPTNDAIHRYAAEHPDSSWAALVDSTSEPNAHTQLRQHVFYHLLNYTASPTTRDFLPAAPVTSTLRTLHFPYPDDDSSEPPLPDVPPWMPVPGGLLAGEPQRLRITWRDDAPWVAVSEQAQGGVKVVKADAEASNGRVVGIDGVVPLPPDLARVVQSHANLSVLARYMTRAIRRVLVDTPHLTLFVPSDEAWDVLQPMQRLWLDSPFAEQDLMDIFARHATAGEGPHEQAGFADGIKVGWSEYWGAESSYQSLTDGTLELSTHSDGTTTVNDGSATIVEKDVYASNGVVHILDNLLIPPGSPLFKATAEKWLLALNATVFVGMLRDAGLTEYVNGTGKNKEWTILAPADDVLNDIVMKRELSGLAEIKTELKTLLKYHIIPGILKPEDLTDGQLVGTELRPDSLKGGRMRLKVDVVGNGKKNKGDTGIGNGDLAFGGANVIAEPVRVDNAIIYLLSRPLNLPPDAMQAALSDLSHSTFTSLLFSAGLNVTRPATTLLVPVNEAFAARGLAVKWLMMDESEARTGLKRVLMHHLIDGVVFGQDLQVGGQVTSNEGDKGGKGGKKSWGTVEGSDLRVSAGEGNSLLVEASGPDESPIPLKILDTLTRTGALHEVSGVLWPRSVRVGIRELGLAADASTMLRLVQRAGFEGIWNGTGVPIESITSLHSPSTSSAKWKKWWRGGDFTSKPKEAKWTYTLLCPTDAAFARINLTHILDDHEALVALVRQHIIPIPLESNNGVGAKGAESLGWVEWFMGFIIKPERGIENLLNGEYAYSTPSRFFHPARPGLGIQSTSAASPFDPDAETPLPLQSSMTRFGTLQTSHSVYGDVLFSHTGDRGWAVTVKDSEEWAGVTAWGRTVGISPGESPSGGPTLFVADSPLMGGVVQIDHVLQPYAPVWWRVWLPALGVGVAGVGVIGAMFWGAAWVWKRDVQEATYEPADGGEDE</sequence>
<gene>
    <name evidence="5" type="ORF">CTheo_4374</name>
</gene>
<dbReference type="SMART" id="SM00554">
    <property type="entry name" value="FAS1"/>
    <property type="match status" value="4"/>
</dbReference>
<evidence type="ECO:0000256" key="1">
    <source>
        <dbReference type="SAM" id="MobiDB-lite"/>
    </source>
</evidence>
<comment type="caution">
    <text evidence="5">The sequence shown here is derived from an EMBL/GenBank/DDBJ whole genome shotgun (WGS) entry which is preliminary data.</text>
</comment>
<accession>A0A5N5QLX3</accession>
<dbReference type="EMBL" id="SSOP01000074">
    <property type="protein sequence ID" value="KAB5592166.1"/>
    <property type="molecule type" value="Genomic_DNA"/>
</dbReference>
<dbReference type="OrthoDB" id="14252at2759"/>
<dbReference type="Gene3D" id="2.30.180.10">
    <property type="entry name" value="FAS1 domain"/>
    <property type="match status" value="5"/>
</dbReference>